<dbReference type="InterPro" id="IPR050816">
    <property type="entry name" value="Flavin-dep_Halogenase_NPB"/>
</dbReference>
<keyword evidence="4" id="KW-1185">Reference proteome</keyword>
<dbReference type="KEGG" id="aal:EP13_09590"/>
<feature type="binding site" evidence="2">
    <location>
        <begin position="17"/>
        <end position="20"/>
    </location>
    <ligand>
        <name>FAD</name>
        <dbReference type="ChEBI" id="CHEBI:57692"/>
    </ligand>
</feature>
<dbReference type="Gene3D" id="3.50.50.60">
    <property type="entry name" value="FAD/NAD(P)-binding domain"/>
    <property type="match status" value="1"/>
</dbReference>
<dbReference type="Proteomes" id="UP000056090">
    <property type="component" value="Chromosome"/>
</dbReference>
<feature type="binding site" evidence="2">
    <location>
        <position position="335"/>
    </location>
    <ligand>
        <name>FAD</name>
        <dbReference type="ChEBI" id="CHEBI:57692"/>
    </ligand>
</feature>
<feature type="active site" evidence="1">
    <location>
        <position position="82"/>
    </location>
</feature>
<feature type="binding site" evidence="2">
    <location>
        <position position="344"/>
    </location>
    <ligand>
        <name>L-tryptophan</name>
        <dbReference type="ChEBI" id="CHEBI:57912"/>
    </ligand>
</feature>
<protein>
    <submittedName>
        <fullName evidence="3">Tryptophan halogenase</fullName>
    </submittedName>
</protein>
<dbReference type="EMBL" id="CP008849">
    <property type="protein sequence ID" value="AIF98909.1"/>
    <property type="molecule type" value="Genomic_DNA"/>
</dbReference>
<evidence type="ECO:0000313" key="4">
    <source>
        <dbReference type="Proteomes" id="UP000056090"/>
    </source>
</evidence>
<dbReference type="PIRSF" id="PIRSF011396">
    <property type="entry name" value="Trp_halogenase"/>
    <property type="match status" value="1"/>
</dbReference>
<dbReference type="Pfam" id="PF04820">
    <property type="entry name" value="Trp_halogenase"/>
    <property type="match status" value="1"/>
</dbReference>
<name>A0A075NWB8_9ALTE</name>
<keyword evidence="2" id="KW-0274">FAD</keyword>
<keyword evidence="2" id="KW-0285">Flavoprotein</keyword>
<feature type="binding site" evidence="2">
    <location>
        <position position="348"/>
    </location>
    <ligand>
        <name>FAD</name>
        <dbReference type="ChEBI" id="CHEBI:57692"/>
    </ligand>
</feature>
<sequence>MQNPKKNPIKRVVIAGGGTAGWLTASLMKKVLGEAVNITLVESEVIGTVGVGEATIPPIRLVNQVLGIDEAQFLYETKATIKLAIKFENWKTKGQSYYHTFGAPGKAMAFCHFHHYWLKGQQLGKTQDLWDYDLNYHAAEAGKFAPINAKDPVLELPFAYHFDASLYAKYLRKLSESMGVVRIEGKISSVERDNVNGYIKALRLDNKNRIEGDLFIDCTGFKGLLIQETLGTGYDDWSHLLPCDSAIAVPSERHESTRPFTRSIAHDAGWQWRIPLQHRNGNGHVFCSRYVSEDHALDTLMGNLDTKPLADPKLIKFTTGRRRKQWNKNVVSVGLSSGFLEPLESTSIHLIQSAIVRLIQLFPHNGITPSLEAEYNKQSALEFEQIRDFLILHYSVNERTDSAFFNDMRNLDLPDTLRHKIALFKENGSLFRDQNDLFLESSWLQVMYGQGITPNDYHGLVNTFSDEKLKEMLTRLLKIKREPLSQLPSHDEYLNGMVKRAKQDMSANA</sequence>
<evidence type="ECO:0000256" key="1">
    <source>
        <dbReference type="PIRSR" id="PIRSR011396-1"/>
    </source>
</evidence>
<keyword evidence="2" id="KW-0547">Nucleotide-binding</keyword>
<accession>A0A075NWB8</accession>
<evidence type="ECO:0000313" key="3">
    <source>
        <dbReference type="EMBL" id="AIF98909.1"/>
    </source>
</evidence>
<dbReference type="InterPro" id="IPR006905">
    <property type="entry name" value="Flavin_halogenase"/>
</dbReference>
<dbReference type="SUPFAM" id="SSF51905">
    <property type="entry name" value="FAD/NAD(P)-binding domain"/>
    <property type="match status" value="1"/>
</dbReference>
<dbReference type="PANTHER" id="PTHR43747">
    <property type="entry name" value="FAD-BINDING PROTEIN"/>
    <property type="match status" value="1"/>
</dbReference>
<dbReference type="PANTHER" id="PTHR43747:SF4">
    <property type="entry name" value="FLAVIN-DEPENDENT TRYPTOPHAN HALOGENASE"/>
    <property type="match status" value="1"/>
</dbReference>
<dbReference type="GeneID" id="78255157"/>
<evidence type="ECO:0000256" key="2">
    <source>
        <dbReference type="PIRSR" id="PIRSR011396-2"/>
    </source>
</evidence>
<dbReference type="GO" id="GO:0000166">
    <property type="term" value="F:nucleotide binding"/>
    <property type="evidence" value="ECO:0007669"/>
    <property type="project" value="UniProtKB-KW"/>
</dbReference>
<dbReference type="InterPro" id="IPR036188">
    <property type="entry name" value="FAD/NAD-bd_sf"/>
</dbReference>
<feature type="binding site" evidence="2">
    <location>
        <position position="82"/>
    </location>
    <ligand>
        <name>7-chloro-L-tryptophan</name>
        <dbReference type="ChEBI" id="CHEBI:58713"/>
    </ligand>
</feature>
<organism evidence="3 4">
    <name type="scientific">Alteromonas australica</name>
    <dbReference type="NCBI Taxonomy" id="589873"/>
    <lineage>
        <taxon>Bacteria</taxon>
        <taxon>Pseudomonadati</taxon>
        <taxon>Pseudomonadota</taxon>
        <taxon>Gammaproteobacteria</taxon>
        <taxon>Alteromonadales</taxon>
        <taxon>Alteromonadaceae</taxon>
        <taxon>Alteromonas/Salinimonas group</taxon>
        <taxon>Alteromonas</taxon>
    </lineage>
</organism>
<gene>
    <name evidence="3" type="ORF">EP13_09590</name>
</gene>
<dbReference type="RefSeq" id="WP_044058871.1">
    <property type="nucleotide sequence ID" value="NZ_CBCSKJ010000001.1"/>
</dbReference>
<dbReference type="AlphaFoldDB" id="A0A075NWB8"/>
<dbReference type="InterPro" id="IPR033856">
    <property type="entry name" value="Trp_halogen"/>
</dbReference>
<proteinExistence type="predicted"/>
<reference evidence="3 4" key="1">
    <citation type="submission" date="2014-06" db="EMBL/GenBank/DDBJ databases">
        <title>Genomes of Alteromonas australica, a world apart.</title>
        <authorList>
            <person name="Gonzaga A."/>
            <person name="Lopez-Perez M."/>
            <person name="Rodriguez-Valera F."/>
        </authorList>
    </citation>
    <scope>NUCLEOTIDE SEQUENCE [LARGE SCALE GENOMIC DNA]</scope>
    <source>
        <strain evidence="3 4">H 17</strain>
    </source>
</reference>
<dbReference type="GO" id="GO:0004497">
    <property type="term" value="F:monooxygenase activity"/>
    <property type="evidence" value="ECO:0007669"/>
    <property type="project" value="InterPro"/>
</dbReference>
<dbReference type="eggNOG" id="COG0665">
    <property type="taxonomic scope" value="Bacteria"/>
</dbReference>